<keyword evidence="1" id="KW-0732">Signal</keyword>
<organism evidence="2 3">
    <name type="scientific">Sinobacterium norvegicum</name>
    <dbReference type="NCBI Taxonomy" id="1641715"/>
    <lineage>
        <taxon>Bacteria</taxon>
        <taxon>Pseudomonadati</taxon>
        <taxon>Pseudomonadota</taxon>
        <taxon>Gammaproteobacteria</taxon>
        <taxon>Cellvibrionales</taxon>
        <taxon>Spongiibacteraceae</taxon>
        <taxon>Sinobacterium</taxon>
    </lineage>
</organism>
<dbReference type="Proteomes" id="UP000838100">
    <property type="component" value="Unassembled WGS sequence"/>
</dbReference>
<feature type="signal peptide" evidence="1">
    <location>
        <begin position="1"/>
        <end position="20"/>
    </location>
</feature>
<feature type="chain" id="PRO_5047002251" evidence="1">
    <location>
        <begin position="21"/>
        <end position="85"/>
    </location>
</feature>
<proteinExistence type="predicted"/>
<sequence length="85" mass="9583">MKTSILVLAAALTAPTLAFADKPLSHDRQPTMEVSTSAGEISNEEVINAMIIWLEQNPKQEQQLDAYLDQKEDLKDWEGEHYTHS</sequence>
<dbReference type="EMBL" id="CAKLPX010000002">
    <property type="protein sequence ID" value="CAH0991774.1"/>
    <property type="molecule type" value="Genomic_DNA"/>
</dbReference>
<accession>A0ABM9AEZ9</accession>
<evidence type="ECO:0000256" key="1">
    <source>
        <dbReference type="SAM" id="SignalP"/>
    </source>
</evidence>
<protein>
    <submittedName>
        <fullName evidence="2">Uncharacterized protein</fullName>
    </submittedName>
</protein>
<comment type="caution">
    <text evidence="2">The sequence shown here is derived from an EMBL/GenBank/DDBJ whole genome shotgun (WGS) entry which is preliminary data.</text>
</comment>
<evidence type="ECO:0000313" key="2">
    <source>
        <dbReference type="EMBL" id="CAH0991774.1"/>
    </source>
</evidence>
<gene>
    <name evidence="2" type="ORF">SIN8267_01888</name>
</gene>
<reference evidence="2" key="1">
    <citation type="submission" date="2021-12" db="EMBL/GenBank/DDBJ databases">
        <authorList>
            <person name="Rodrigo-Torres L."/>
            <person name="Arahal R. D."/>
            <person name="Lucena T."/>
        </authorList>
    </citation>
    <scope>NUCLEOTIDE SEQUENCE</scope>
    <source>
        <strain evidence="2">CECT 8267</strain>
    </source>
</reference>
<dbReference type="RefSeq" id="WP_237444474.1">
    <property type="nucleotide sequence ID" value="NZ_CAKLPX010000002.1"/>
</dbReference>
<keyword evidence="3" id="KW-1185">Reference proteome</keyword>
<evidence type="ECO:0000313" key="3">
    <source>
        <dbReference type="Proteomes" id="UP000838100"/>
    </source>
</evidence>
<name>A0ABM9AEZ9_9GAMM</name>